<protein>
    <recommendedName>
        <fullName evidence="3">Aminoglycoside phosphotransferase</fullName>
    </recommendedName>
</protein>
<organism evidence="1 2">
    <name type="scientific">Actinoallomurus vinaceus</name>
    <dbReference type="NCBI Taxonomy" id="1080074"/>
    <lineage>
        <taxon>Bacteria</taxon>
        <taxon>Bacillati</taxon>
        <taxon>Actinomycetota</taxon>
        <taxon>Actinomycetes</taxon>
        <taxon>Streptosporangiales</taxon>
        <taxon>Thermomonosporaceae</taxon>
        <taxon>Actinoallomurus</taxon>
    </lineage>
</organism>
<dbReference type="Proteomes" id="UP001501442">
    <property type="component" value="Unassembled WGS sequence"/>
</dbReference>
<sequence length="276" mass="31387">MTGEQAEEEPQRAFLRRVLAEAADRLGARLAGEAVFGWRDRTIGAPALKEGEPVWLRATAEHRDWTTSEEWTGNQDAAHLTGIPKPSLLDRIEWDEAEVMIYAELMTFVPDRPCSPTPELRQPLDLPRSWWKSLRGALDALAGQTTRRGAENPGWYEPTLRVFFGARADHLRPAWSTEHMDMHWANVTSPRLWVLDWEHWGRAPAGYGAASLYCHSLLVPDMARQVRDTFADVLEPPEGRYAQLCVIGHMLRRIDRGDYLDLAVPLHEHADRILDA</sequence>
<evidence type="ECO:0008006" key="3">
    <source>
        <dbReference type="Google" id="ProtNLM"/>
    </source>
</evidence>
<keyword evidence="2" id="KW-1185">Reference proteome</keyword>
<reference evidence="2" key="1">
    <citation type="journal article" date="2019" name="Int. J. Syst. Evol. Microbiol.">
        <title>The Global Catalogue of Microorganisms (GCM) 10K type strain sequencing project: providing services to taxonomists for standard genome sequencing and annotation.</title>
        <authorList>
            <consortium name="The Broad Institute Genomics Platform"/>
            <consortium name="The Broad Institute Genome Sequencing Center for Infectious Disease"/>
            <person name="Wu L."/>
            <person name="Ma J."/>
        </authorList>
    </citation>
    <scope>NUCLEOTIDE SEQUENCE [LARGE SCALE GENOMIC DNA]</scope>
    <source>
        <strain evidence="2">JCM 17939</strain>
    </source>
</reference>
<dbReference type="RefSeq" id="WP_345431924.1">
    <property type="nucleotide sequence ID" value="NZ_BAABHK010000004.1"/>
</dbReference>
<evidence type="ECO:0000313" key="2">
    <source>
        <dbReference type="Proteomes" id="UP001501442"/>
    </source>
</evidence>
<accession>A0ABP8U8S1</accession>
<gene>
    <name evidence="1" type="ORF">GCM10023196_035370</name>
</gene>
<evidence type="ECO:0000313" key="1">
    <source>
        <dbReference type="EMBL" id="GAA4626575.1"/>
    </source>
</evidence>
<comment type="caution">
    <text evidence="1">The sequence shown here is derived from an EMBL/GenBank/DDBJ whole genome shotgun (WGS) entry which is preliminary data.</text>
</comment>
<proteinExistence type="predicted"/>
<dbReference type="EMBL" id="BAABHK010000004">
    <property type="protein sequence ID" value="GAA4626575.1"/>
    <property type="molecule type" value="Genomic_DNA"/>
</dbReference>
<name>A0ABP8U8S1_9ACTN</name>